<evidence type="ECO:0000256" key="5">
    <source>
        <dbReference type="ARBA" id="ARBA00023004"/>
    </source>
</evidence>
<organism evidence="7 8">
    <name type="scientific">Neofusicoccum ribis</name>
    <dbReference type="NCBI Taxonomy" id="45134"/>
    <lineage>
        <taxon>Eukaryota</taxon>
        <taxon>Fungi</taxon>
        <taxon>Dikarya</taxon>
        <taxon>Ascomycota</taxon>
        <taxon>Pezizomycotina</taxon>
        <taxon>Dothideomycetes</taxon>
        <taxon>Dothideomycetes incertae sedis</taxon>
        <taxon>Botryosphaeriales</taxon>
        <taxon>Botryosphaeriaceae</taxon>
        <taxon>Neofusicoccum</taxon>
    </lineage>
</organism>
<gene>
    <name evidence="7" type="ORF">SLS56_006748</name>
</gene>
<comment type="cofactor">
    <cofactor evidence="1">
        <name>heme</name>
        <dbReference type="ChEBI" id="CHEBI:30413"/>
    </cofactor>
</comment>
<comment type="caution">
    <text evidence="7">The sequence shown here is derived from an EMBL/GenBank/DDBJ whole genome shotgun (WGS) entry which is preliminary data.</text>
</comment>
<dbReference type="PRINTS" id="PR00385">
    <property type="entry name" value="P450"/>
</dbReference>
<keyword evidence="4" id="KW-0560">Oxidoreductase</keyword>
<evidence type="ECO:0000256" key="3">
    <source>
        <dbReference type="ARBA" id="ARBA00022723"/>
    </source>
</evidence>
<comment type="similarity">
    <text evidence="2">Belongs to the cytochrome P450 family.</text>
</comment>
<dbReference type="Pfam" id="PF00067">
    <property type="entry name" value="p450"/>
    <property type="match status" value="1"/>
</dbReference>
<dbReference type="InterPro" id="IPR001128">
    <property type="entry name" value="Cyt_P450"/>
</dbReference>
<evidence type="ECO:0000313" key="7">
    <source>
        <dbReference type="EMBL" id="KAL1626755.1"/>
    </source>
</evidence>
<dbReference type="PANTHER" id="PTHR24305">
    <property type="entry name" value="CYTOCHROME P450"/>
    <property type="match status" value="1"/>
</dbReference>
<proteinExistence type="inferred from homology"/>
<keyword evidence="5" id="KW-0408">Iron</keyword>
<dbReference type="InterPro" id="IPR036396">
    <property type="entry name" value="Cyt_P450_sf"/>
</dbReference>
<protein>
    <recommendedName>
        <fullName evidence="9">Cytochrome P450</fullName>
    </recommendedName>
</protein>
<reference evidence="7 8" key="1">
    <citation type="submission" date="2024-02" db="EMBL/GenBank/DDBJ databases">
        <title>De novo assembly and annotation of 12 fungi associated with fruit tree decline syndrome in Ontario, Canada.</title>
        <authorList>
            <person name="Sulman M."/>
            <person name="Ellouze W."/>
            <person name="Ilyukhin E."/>
        </authorList>
    </citation>
    <scope>NUCLEOTIDE SEQUENCE [LARGE SCALE GENOMIC DNA]</scope>
    <source>
        <strain evidence="7 8">M1-105</strain>
    </source>
</reference>
<dbReference type="Gene3D" id="1.10.630.10">
    <property type="entry name" value="Cytochrome P450"/>
    <property type="match status" value="1"/>
</dbReference>
<dbReference type="InterPro" id="IPR002403">
    <property type="entry name" value="Cyt_P450_E_grp-IV"/>
</dbReference>
<evidence type="ECO:0000256" key="1">
    <source>
        <dbReference type="ARBA" id="ARBA00001971"/>
    </source>
</evidence>
<dbReference type="PANTHER" id="PTHR24305:SF187">
    <property type="entry name" value="P450, PUTATIVE (EUROFUNG)-RELATED"/>
    <property type="match status" value="1"/>
</dbReference>
<name>A0ABR3SRI6_9PEZI</name>
<sequence>MRPRLAALSSFYRVHAAIRSNIRLFTKIEDLHKQYGDYVRVGPREISILNPAAIPLLYGAKTRCRRGPWYNHIRGKEEDKHVLLTADPASHSWRRRIMDKGFSNKGNCCPPPPLIDYEPRIQRTIDDLIEGLEARAGTPVDMTDWVNFFSFDAMGRIAYNLDFGMLKRGEGYVEVDGRATSLTALHAAMKAFGIIGPVPWLFRMISQTGGGGGEISTFFQWCNDAIRMKQKTFDAANDTPKDIASHIIAAQHSATDPSKRQTQRSIENTSSLLILAGSDTSASAITNTLFYLARDASRRAKLRSLLSALPTRPSARDLATVPYLDHVINETLRLKPPACEGLTRETPPQGLELPDGRFVPAATVVSVPTWALHRDPRFWGPDPAAWRPERFEGVDLTAETLPFVPFTRGACACPGKQLAYVEMRAVVAAVVRGFEVEFAEGQGAREFDEGCIDSFTLTCPPLMLVLKKREG</sequence>
<dbReference type="EMBL" id="JAJVDC020000080">
    <property type="protein sequence ID" value="KAL1626755.1"/>
    <property type="molecule type" value="Genomic_DNA"/>
</dbReference>
<evidence type="ECO:0000313" key="8">
    <source>
        <dbReference type="Proteomes" id="UP001521116"/>
    </source>
</evidence>
<dbReference type="InterPro" id="IPR050121">
    <property type="entry name" value="Cytochrome_P450_monoxygenase"/>
</dbReference>
<keyword evidence="8" id="KW-1185">Reference proteome</keyword>
<evidence type="ECO:0008006" key="9">
    <source>
        <dbReference type="Google" id="ProtNLM"/>
    </source>
</evidence>
<keyword evidence="6" id="KW-0503">Monooxygenase</keyword>
<evidence type="ECO:0000256" key="6">
    <source>
        <dbReference type="ARBA" id="ARBA00023033"/>
    </source>
</evidence>
<dbReference type="SUPFAM" id="SSF48264">
    <property type="entry name" value="Cytochrome P450"/>
    <property type="match status" value="1"/>
</dbReference>
<evidence type="ECO:0000256" key="4">
    <source>
        <dbReference type="ARBA" id="ARBA00023002"/>
    </source>
</evidence>
<dbReference type="Proteomes" id="UP001521116">
    <property type="component" value="Unassembled WGS sequence"/>
</dbReference>
<evidence type="ECO:0000256" key="2">
    <source>
        <dbReference type="ARBA" id="ARBA00010617"/>
    </source>
</evidence>
<dbReference type="PRINTS" id="PR00465">
    <property type="entry name" value="EP450IV"/>
</dbReference>
<accession>A0ABR3SRI6</accession>
<keyword evidence="3" id="KW-0479">Metal-binding</keyword>